<dbReference type="InterPro" id="IPR016087">
    <property type="entry name" value="Chalcone_isomerase"/>
</dbReference>
<reference evidence="2" key="1">
    <citation type="submission" date="2022-01" db="EMBL/GenBank/DDBJ databases">
        <title>Whole genome-based taxonomy of the Shewanellaceae.</title>
        <authorList>
            <person name="Martin-Rodriguez A.J."/>
        </authorList>
    </citation>
    <scope>NUCLEOTIDE SEQUENCE</scope>
    <source>
        <strain evidence="2">KCTC 23973</strain>
    </source>
</reference>
<protein>
    <submittedName>
        <fullName evidence="2">Chalcone isomerase family protein</fullName>
    </submittedName>
</protein>
<feature type="domain" description="Chalcone isomerase" evidence="1">
    <location>
        <begin position="119"/>
        <end position="222"/>
    </location>
</feature>
<dbReference type="Pfam" id="PF16036">
    <property type="entry name" value="Chalcone_3"/>
    <property type="match status" value="1"/>
</dbReference>
<evidence type="ECO:0000313" key="2">
    <source>
        <dbReference type="EMBL" id="MCL1138793.1"/>
    </source>
</evidence>
<organism evidence="2 3">
    <name type="scientific">Shewanella pneumatophori</name>
    <dbReference type="NCBI Taxonomy" id="314092"/>
    <lineage>
        <taxon>Bacteria</taxon>
        <taxon>Pseudomonadati</taxon>
        <taxon>Pseudomonadota</taxon>
        <taxon>Gammaproteobacteria</taxon>
        <taxon>Alteromonadales</taxon>
        <taxon>Shewanellaceae</taxon>
        <taxon>Shewanella</taxon>
    </lineage>
</organism>
<gene>
    <name evidence="2" type="ORF">L2740_09575</name>
</gene>
<dbReference type="RefSeq" id="WP_248949913.1">
    <property type="nucleotide sequence ID" value="NZ_JAKILB010000005.1"/>
</dbReference>
<comment type="caution">
    <text evidence="2">The sequence shown here is derived from an EMBL/GenBank/DDBJ whole genome shotgun (WGS) entry which is preliminary data.</text>
</comment>
<dbReference type="Proteomes" id="UP001139293">
    <property type="component" value="Unassembled WGS sequence"/>
</dbReference>
<keyword evidence="2" id="KW-0413">Isomerase</keyword>
<keyword evidence="3" id="KW-1185">Reference proteome</keyword>
<proteinExistence type="predicted"/>
<dbReference type="GO" id="GO:0016853">
    <property type="term" value="F:isomerase activity"/>
    <property type="evidence" value="ECO:0007669"/>
    <property type="project" value="UniProtKB-KW"/>
</dbReference>
<name>A0A9X1ZJ72_9GAMM</name>
<dbReference type="EMBL" id="JAKILB010000005">
    <property type="protein sequence ID" value="MCL1138793.1"/>
    <property type="molecule type" value="Genomic_DNA"/>
</dbReference>
<dbReference type="AlphaFoldDB" id="A0A9X1ZJ72"/>
<accession>A0A9X1ZJ72</accession>
<evidence type="ECO:0000313" key="3">
    <source>
        <dbReference type="Proteomes" id="UP001139293"/>
    </source>
</evidence>
<sequence length="228" mass="25992">MRVISVVGWHCFSAAKNIIWAWAILLMFASSAQAKIVQQLIDESLQINASSTDTEAQAAHSTKTDAQDILSQINLTPLHKSDDFKEVGRGEMQWWWFSLYRAKLLTLDGNYSQGELPLVLDIEYYQEIPSERLVEATLDQWQHLGLSKQRQQKWLAEIKAVWPDVVEGDKLTLRVLDSGVSQFYFNDEPLAKAMPKGFSDDFLAIWLSEQTSRPELRKQLLGELGCDC</sequence>
<evidence type="ECO:0000259" key="1">
    <source>
        <dbReference type="Pfam" id="PF16036"/>
    </source>
</evidence>